<dbReference type="AlphaFoldDB" id="A0AAN7R5P5"/>
<evidence type="ECO:0000313" key="1">
    <source>
        <dbReference type="EMBL" id="KAK4792889.1"/>
    </source>
</evidence>
<protein>
    <submittedName>
        <fullName evidence="1">Uncharacterized protein</fullName>
    </submittedName>
</protein>
<evidence type="ECO:0000313" key="2">
    <source>
        <dbReference type="Proteomes" id="UP001346149"/>
    </source>
</evidence>
<sequence length="56" mass="6307">MSKFLKGQRKVENITQASATLAHTYWPPLLCSLSATSKLSFGSNLTSRLRRRGRIQ</sequence>
<dbReference type="Proteomes" id="UP001346149">
    <property type="component" value="Unassembled WGS sequence"/>
</dbReference>
<accession>A0AAN7R5P5</accession>
<dbReference type="EMBL" id="JAXQNO010000008">
    <property type="protein sequence ID" value="KAK4792889.1"/>
    <property type="molecule type" value="Genomic_DNA"/>
</dbReference>
<organism evidence="1 2">
    <name type="scientific">Trapa natans</name>
    <name type="common">Water chestnut</name>
    <dbReference type="NCBI Taxonomy" id="22666"/>
    <lineage>
        <taxon>Eukaryota</taxon>
        <taxon>Viridiplantae</taxon>
        <taxon>Streptophyta</taxon>
        <taxon>Embryophyta</taxon>
        <taxon>Tracheophyta</taxon>
        <taxon>Spermatophyta</taxon>
        <taxon>Magnoliopsida</taxon>
        <taxon>eudicotyledons</taxon>
        <taxon>Gunneridae</taxon>
        <taxon>Pentapetalae</taxon>
        <taxon>rosids</taxon>
        <taxon>malvids</taxon>
        <taxon>Myrtales</taxon>
        <taxon>Lythraceae</taxon>
        <taxon>Trapa</taxon>
    </lineage>
</organism>
<keyword evidence="2" id="KW-1185">Reference proteome</keyword>
<name>A0AAN7R5P5_TRANT</name>
<comment type="caution">
    <text evidence="1">The sequence shown here is derived from an EMBL/GenBank/DDBJ whole genome shotgun (WGS) entry which is preliminary data.</text>
</comment>
<gene>
    <name evidence="1" type="ORF">SAY86_023324</name>
</gene>
<reference evidence="1 2" key="1">
    <citation type="journal article" date="2023" name="Hortic Res">
        <title>Pangenome of water caltrop reveals structural variations and asymmetric subgenome divergence after allopolyploidization.</title>
        <authorList>
            <person name="Zhang X."/>
            <person name="Chen Y."/>
            <person name="Wang L."/>
            <person name="Yuan Y."/>
            <person name="Fang M."/>
            <person name="Shi L."/>
            <person name="Lu R."/>
            <person name="Comes H.P."/>
            <person name="Ma Y."/>
            <person name="Chen Y."/>
            <person name="Huang G."/>
            <person name="Zhou Y."/>
            <person name="Zheng Z."/>
            <person name="Qiu Y."/>
        </authorList>
    </citation>
    <scope>NUCLEOTIDE SEQUENCE [LARGE SCALE GENOMIC DNA]</scope>
    <source>
        <strain evidence="1">F231</strain>
    </source>
</reference>
<proteinExistence type="predicted"/>